<dbReference type="InterPro" id="IPR036515">
    <property type="entry name" value="Transposase_17_sf"/>
</dbReference>
<dbReference type="Gene3D" id="3.30.70.1290">
    <property type="entry name" value="Transposase IS200-like"/>
    <property type="match status" value="1"/>
</dbReference>
<evidence type="ECO:0000259" key="1">
    <source>
        <dbReference type="SMART" id="SM01321"/>
    </source>
</evidence>
<gene>
    <name evidence="2" type="ORF">KMW28_25095</name>
</gene>
<dbReference type="GO" id="GO:0006313">
    <property type="term" value="P:DNA transposition"/>
    <property type="evidence" value="ECO:0007669"/>
    <property type="project" value="InterPro"/>
</dbReference>
<dbReference type="SUPFAM" id="SSF143422">
    <property type="entry name" value="Transposase IS200-like"/>
    <property type="match status" value="1"/>
</dbReference>
<evidence type="ECO:0000313" key="3">
    <source>
        <dbReference type="Proteomes" id="UP000678679"/>
    </source>
</evidence>
<dbReference type="SMART" id="SM01321">
    <property type="entry name" value="Y1_Tnp"/>
    <property type="match status" value="1"/>
</dbReference>
<dbReference type="Proteomes" id="UP000678679">
    <property type="component" value="Chromosome 2"/>
</dbReference>
<protein>
    <recommendedName>
        <fullName evidence="1">Transposase IS200-like domain-containing protein</fullName>
    </recommendedName>
</protein>
<dbReference type="InterPro" id="IPR052715">
    <property type="entry name" value="RAYT_transposase"/>
</dbReference>
<dbReference type="AlphaFoldDB" id="A0AAX1N9J8"/>
<keyword evidence="3" id="KW-1185">Reference proteome</keyword>
<dbReference type="PANTHER" id="PTHR36966:SF1">
    <property type="entry name" value="REP-ASSOCIATED TYROSINE TRANSPOSASE"/>
    <property type="match status" value="1"/>
</dbReference>
<feature type="domain" description="Transposase IS200-like" evidence="1">
    <location>
        <begin position="19"/>
        <end position="219"/>
    </location>
</feature>
<dbReference type="PANTHER" id="PTHR36966">
    <property type="entry name" value="REP-ASSOCIATED TYROSINE TRANSPOSASE"/>
    <property type="match status" value="1"/>
</dbReference>
<dbReference type="GO" id="GO:0004803">
    <property type="term" value="F:transposase activity"/>
    <property type="evidence" value="ECO:0007669"/>
    <property type="project" value="InterPro"/>
</dbReference>
<evidence type="ECO:0000313" key="2">
    <source>
        <dbReference type="EMBL" id="QWG04171.1"/>
    </source>
</evidence>
<dbReference type="KEGG" id="fya:KMW28_25095"/>
<dbReference type="GO" id="GO:0043565">
    <property type="term" value="F:sequence-specific DNA binding"/>
    <property type="evidence" value="ECO:0007669"/>
    <property type="project" value="TreeGrafter"/>
</dbReference>
<dbReference type="InterPro" id="IPR002686">
    <property type="entry name" value="Transposase_17"/>
</dbReference>
<proteinExistence type="predicted"/>
<organism evidence="2 3">
    <name type="scientific">Flammeovirga yaeyamensis</name>
    <dbReference type="NCBI Taxonomy" id="367791"/>
    <lineage>
        <taxon>Bacteria</taxon>
        <taxon>Pseudomonadati</taxon>
        <taxon>Bacteroidota</taxon>
        <taxon>Cytophagia</taxon>
        <taxon>Cytophagales</taxon>
        <taxon>Flammeovirgaceae</taxon>
        <taxon>Flammeovirga</taxon>
    </lineage>
</organism>
<dbReference type="EMBL" id="CP076133">
    <property type="protein sequence ID" value="QWG04171.1"/>
    <property type="molecule type" value="Genomic_DNA"/>
</dbReference>
<dbReference type="RefSeq" id="WP_169663660.1">
    <property type="nucleotide sequence ID" value="NZ_CP076133.1"/>
</dbReference>
<sequence length="250" mass="30142">MKKQLPNRQSIRLKGYDYSKAGLYFITICVRNRLHLFGRVENQKMILNDAGKMVEKWYWKLEEKFDVVKCREMVVMPNHFHCMVEIMEGESGDDNFKKEGGDLNINKVGRDLNYKNHSRDLNHNKEGSDLNYYKEGSDLNYYKEGRHVGLPVRDQYERDIFIGRIVQWFKTMSTNEYIKGVKEKNWRRFNKRLWHRNYWEYIIRNDEEYTRIAKYIIDNPAKWEKDKLNNGEGNTVLEPAADYAIEDWMI</sequence>
<accession>A0AAX1N9J8</accession>
<name>A0AAX1N9J8_9BACT</name>
<reference evidence="2 3" key="1">
    <citation type="submission" date="2021-05" db="EMBL/GenBank/DDBJ databases">
        <title>Comparative genomic studies on the polysaccharide-degrading batcterial strains of the Flammeovirga genus.</title>
        <authorList>
            <person name="Zewei F."/>
            <person name="Zheng Z."/>
            <person name="Yu L."/>
            <person name="Ruyue G."/>
            <person name="Yanhong M."/>
            <person name="Yuanyuan C."/>
            <person name="Jingyan G."/>
            <person name="Wenjun H."/>
        </authorList>
    </citation>
    <scope>NUCLEOTIDE SEQUENCE [LARGE SCALE GENOMIC DNA]</scope>
    <source>
        <strain evidence="2 3">NBRC:100898</strain>
    </source>
</reference>